<reference evidence="1" key="1">
    <citation type="journal article" date="2014" name="Int. J. Syst. Evol. Microbiol.">
        <title>Complete genome sequence of Corynebacterium casei LMG S-19264T (=DSM 44701T), isolated from a smear-ripened cheese.</title>
        <authorList>
            <consortium name="US DOE Joint Genome Institute (JGI-PGF)"/>
            <person name="Walter F."/>
            <person name="Albersmeier A."/>
            <person name="Kalinowski J."/>
            <person name="Ruckert C."/>
        </authorList>
    </citation>
    <scope>NUCLEOTIDE SEQUENCE</scope>
    <source>
        <strain evidence="1">JCM 19831</strain>
    </source>
</reference>
<organism evidence="1 2">
    <name type="scientific">Dactylosporangium sucinum</name>
    <dbReference type="NCBI Taxonomy" id="1424081"/>
    <lineage>
        <taxon>Bacteria</taxon>
        <taxon>Bacillati</taxon>
        <taxon>Actinomycetota</taxon>
        <taxon>Actinomycetes</taxon>
        <taxon>Micromonosporales</taxon>
        <taxon>Micromonosporaceae</taxon>
        <taxon>Dactylosporangium</taxon>
    </lineage>
</organism>
<evidence type="ECO:0000313" key="2">
    <source>
        <dbReference type="Proteomes" id="UP000642070"/>
    </source>
</evidence>
<protein>
    <submittedName>
        <fullName evidence="1">Uncharacterized protein</fullName>
    </submittedName>
</protein>
<comment type="caution">
    <text evidence="1">The sequence shown here is derived from an EMBL/GenBank/DDBJ whole genome shotgun (WGS) entry which is preliminary data.</text>
</comment>
<accession>A0A917U8F7</accession>
<keyword evidence="2" id="KW-1185">Reference proteome</keyword>
<proteinExistence type="predicted"/>
<dbReference type="Proteomes" id="UP000642070">
    <property type="component" value="Unassembled WGS sequence"/>
</dbReference>
<gene>
    <name evidence="1" type="ORF">GCM10007977_074190</name>
</gene>
<name>A0A917U8F7_9ACTN</name>
<reference evidence="1" key="2">
    <citation type="submission" date="2020-09" db="EMBL/GenBank/DDBJ databases">
        <authorList>
            <person name="Sun Q."/>
            <person name="Ohkuma M."/>
        </authorList>
    </citation>
    <scope>NUCLEOTIDE SEQUENCE</scope>
    <source>
        <strain evidence="1">JCM 19831</strain>
    </source>
</reference>
<dbReference type="AlphaFoldDB" id="A0A917U8F7"/>
<evidence type="ECO:0000313" key="1">
    <source>
        <dbReference type="EMBL" id="GGM61873.1"/>
    </source>
</evidence>
<dbReference type="RefSeq" id="WP_190254706.1">
    <property type="nucleotide sequence ID" value="NZ_BMPI01000046.1"/>
</dbReference>
<dbReference type="EMBL" id="BMPI01000046">
    <property type="protein sequence ID" value="GGM61873.1"/>
    <property type="molecule type" value="Genomic_DNA"/>
</dbReference>
<sequence length="303" mass="31333">MTLPDLGSLGLADPAGKAPATFPDGAQFRIEIPSVEGPEALAAVVETASREGITINRVSQGSGAMLLAESELREMAAVAAAAGLEICLFVGPRAGYDVGALAHLGSAMAHYASVRGNDGLRHGVADVLRAIECGIRGFLVADLGLLQVLRRLQADGRIPAEVCWKLSAYFPTSNSATLALLERLGATTVNVPSDLTVAQLDELRGAVSVPLDLYIETSDSSGGTIRILELPALARAGAPMYAKFGLANAPGLYPAGEHLVGTAVSLARAKVHRAAIALEWIARLDPQLRQSGPHAPGSAIPVV</sequence>